<keyword evidence="1" id="KW-0472">Membrane</keyword>
<dbReference type="EMBL" id="JAELVF020000001">
    <property type="protein sequence ID" value="MBU7597893.1"/>
    <property type="molecule type" value="Genomic_DNA"/>
</dbReference>
<accession>A0A949JD61</accession>
<dbReference type="RefSeq" id="WP_211042074.1">
    <property type="nucleotide sequence ID" value="NZ_JAELVF020000001.1"/>
</dbReference>
<gene>
    <name evidence="2" type="ORF">JGS22_009755</name>
</gene>
<comment type="caution">
    <text evidence="2">The sequence shown here is derived from an EMBL/GenBank/DDBJ whole genome shotgun (WGS) entry which is preliminary data.</text>
</comment>
<keyword evidence="1" id="KW-1133">Transmembrane helix</keyword>
<reference evidence="2" key="1">
    <citation type="submission" date="2021-06" db="EMBL/GenBank/DDBJ databases">
        <title>Sequencing of actinobacteria type strains.</title>
        <authorList>
            <person name="Nguyen G.-S."/>
            <person name="Wentzel A."/>
        </authorList>
    </citation>
    <scope>NUCLEOTIDE SEQUENCE</scope>
    <source>
        <strain evidence="2">P38-E01</strain>
    </source>
</reference>
<organism evidence="2 3">
    <name type="scientific">Streptomyces tardus</name>
    <dbReference type="NCBI Taxonomy" id="2780544"/>
    <lineage>
        <taxon>Bacteria</taxon>
        <taxon>Bacillati</taxon>
        <taxon>Actinomycetota</taxon>
        <taxon>Actinomycetes</taxon>
        <taxon>Kitasatosporales</taxon>
        <taxon>Streptomycetaceae</taxon>
        <taxon>Streptomyces</taxon>
    </lineage>
</organism>
<evidence type="ECO:0000313" key="3">
    <source>
        <dbReference type="Proteomes" id="UP000694501"/>
    </source>
</evidence>
<proteinExistence type="predicted"/>
<sequence>MSFKVEPEDLDGYAKMLSRAEKDLVAGGTHVDKKANLSTSGAASTVWSQVVEIHSTNTTDAKALFNGFEQVLGSSSDELIRSAQYYRQTDEQQAANVDATYPGGRGAPSGGAAVGGGAFAGLGGLNLPGAGFADRSNPTDSLESDPGQSGWKDRWDGLAGDRVDGVLDNDNGALGGLGEAVGVVLDFTSPSVLINEGLKLAFNFDLFDMVANWIAGDWDSFEQCATTWRQLGDLCKAVAENIAFGNSLLSNSWTGQSAAQAYDYFSTAAQKLDSAQETFNALCTCYEEIGRQINAFVNMVKACMSTILDLALIAALEAAAGAAAGFTGVGLVVTAAAAASIALKIAKMVQLADRMATGLTGVYLAIQAAQASGQAATAAKLADVKSFPRPGSSYDHQAV</sequence>
<evidence type="ECO:0008006" key="4">
    <source>
        <dbReference type="Google" id="ProtNLM"/>
    </source>
</evidence>
<keyword evidence="3" id="KW-1185">Reference proteome</keyword>
<feature type="transmembrane region" description="Helical" evidence="1">
    <location>
        <begin position="322"/>
        <end position="346"/>
    </location>
</feature>
<dbReference type="AlphaFoldDB" id="A0A949JD61"/>
<name>A0A949JD61_9ACTN</name>
<keyword evidence="1" id="KW-0812">Transmembrane</keyword>
<evidence type="ECO:0000256" key="1">
    <source>
        <dbReference type="SAM" id="Phobius"/>
    </source>
</evidence>
<dbReference type="Proteomes" id="UP000694501">
    <property type="component" value="Unassembled WGS sequence"/>
</dbReference>
<evidence type="ECO:0000313" key="2">
    <source>
        <dbReference type="EMBL" id="MBU7597893.1"/>
    </source>
</evidence>
<protein>
    <recommendedName>
        <fullName evidence="4">WXG100 family type VII secretion target</fullName>
    </recommendedName>
</protein>